<organism evidence="1 2">
    <name type="scientific">Nonomuraea fuscirosea</name>
    <dbReference type="NCBI Taxonomy" id="1291556"/>
    <lineage>
        <taxon>Bacteria</taxon>
        <taxon>Bacillati</taxon>
        <taxon>Actinomycetota</taxon>
        <taxon>Actinomycetes</taxon>
        <taxon>Streptosporangiales</taxon>
        <taxon>Streptosporangiaceae</taxon>
        <taxon>Nonomuraea</taxon>
    </lineage>
</organism>
<dbReference type="Proteomes" id="UP000238312">
    <property type="component" value="Unassembled WGS sequence"/>
</dbReference>
<keyword evidence="2" id="KW-1185">Reference proteome</keyword>
<sequence length="497" mass="53989">MTELDARLRAVADLIVAEAREGGGRHEYDGQIQDLSPEGVRTGLARLGEGPAPQDEHDARHLSVFEESLRTQFAELELHRKNPLIHLSNLDLAGYDRDYGSAADRAAAKAAHLALWPEAVDQAVASLDQIPAPVAKSLIGAARGLAAGIDDEAALKAHARLVAHIERATTEGDPDAALGGQGLARLMGTGEGLPVDLGKLAERADAERDRLTALLTESCAKLGKGGRAPLDVVRELVKDHPDADGVIEAARIGTEQAIAFTREKDLVPYHDGECLVGLAPESRRWAMAMMAWNSPGEPEGPSWYYITPPEPSWPEQDQAEWLEVFSSTTLPAINVHEVAPGHFSHARALRRAPSEVRRLLQSMAFVEGWAHYAEELCVEEGFAPDDPRFEIGVWVEALIRVTRLACAIGVHTGQMTVEDGARRFESDTHLAGPAALSEARRASFDPTYGRYTWGKLLIMDLRERAKAEWGAGFGLQRFHKALFDLGSPPLGLIDAIL</sequence>
<dbReference type="Pfam" id="PF05960">
    <property type="entry name" value="DUF885"/>
    <property type="match status" value="1"/>
</dbReference>
<dbReference type="EMBL" id="PVNG01000003">
    <property type="protein sequence ID" value="PRX68106.1"/>
    <property type="molecule type" value="Genomic_DNA"/>
</dbReference>
<protein>
    <submittedName>
        <fullName evidence="1">Uncharacterized protein DUF885</fullName>
    </submittedName>
</protein>
<gene>
    <name evidence="1" type="ORF">B0I32_10367</name>
</gene>
<dbReference type="OrthoDB" id="9760040at2"/>
<dbReference type="RefSeq" id="WP_106236189.1">
    <property type="nucleotide sequence ID" value="NZ_PVNG01000003.1"/>
</dbReference>
<evidence type="ECO:0000313" key="2">
    <source>
        <dbReference type="Proteomes" id="UP000238312"/>
    </source>
</evidence>
<dbReference type="PANTHER" id="PTHR33361">
    <property type="entry name" value="GLR0591 PROTEIN"/>
    <property type="match status" value="1"/>
</dbReference>
<dbReference type="PANTHER" id="PTHR33361:SF15">
    <property type="entry name" value="DUF885 FAMILY LIPOPROTEIN"/>
    <property type="match status" value="1"/>
</dbReference>
<dbReference type="AlphaFoldDB" id="A0A2T0N695"/>
<evidence type="ECO:0000313" key="1">
    <source>
        <dbReference type="EMBL" id="PRX68106.1"/>
    </source>
</evidence>
<accession>A0A2T0N695</accession>
<proteinExistence type="predicted"/>
<dbReference type="InterPro" id="IPR010281">
    <property type="entry name" value="DUF885"/>
</dbReference>
<name>A0A2T0N695_9ACTN</name>
<comment type="caution">
    <text evidence="1">The sequence shown here is derived from an EMBL/GenBank/DDBJ whole genome shotgun (WGS) entry which is preliminary data.</text>
</comment>
<reference evidence="1 2" key="1">
    <citation type="submission" date="2018-03" db="EMBL/GenBank/DDBJ databases">
        <title>Genomic Encyclopedia of Type Strains, Phase III (KMG-III): the genomes of soil and plant-associated and newly described type strains.</title>
        <authorList>
            <person name="Whitman W."/>
        </authorList>
    </citation>
    <scope>NUCLEOTIDE SEQUENCE [LARGE SCALE GENOMIC DNA]</scope>
    <source>
        <strain evidence="1 2">CGMCC 4.7104</strain>
    </source>
</reference>